<proteinExistence type="predicted"/>
<dbReference type="Pfam" id="PF00023">
    <property type="entry name" value="Ank"/>
    <property type="match status" value="1"/>
</dbReference>
<accession>A0A0G2I749</accession>
<dbReference type="InterPro" id="IPR050745">
    <property type="entry name" value="Multifunctional_regulatory"/>
</dbReference>
<dbReference type="SMART" id="SM00248">
    <property type="entry name" value="ANK"/>
    <property type="match status" value="3"/>
</dbReference>
<comment type="caution">
    <text evidence="4">The sequence shown here is derived from an EMBL/GenBank/DDBJ whole genome shotgun (WGS) entry which is preliminary data.</text>
</comment>
<protein>
    <submittedName>
        <fullName evidence="4">Putative ankyrin repeat-containing</fullName>
    </submittedName>
</protein>
<dbReference type="PANTHER" id="PTHR24189:SF50">
    <property type="entry name" value="ANKYRIN REPEAT AND SOCS BOX PROTEIN 2"/>
    <property type="match status" value="1"/>
</dbReference>
<dbReference type="STRING" id="1214573.A0A0G2I749"/>
<dbReference type="PROSITE" id="PS50088">
    <property type="entry name" value="ANK_REPEAT"/>
    <property type="match status" value="1"/>
</dbReference>
<dbReference type="PROSITE" id="PS50297">
    <property type="entry name" value="ANK_REP_REGION"/>
    <property type="match status" value="1"/>
</dbReference>
<dbReference type="Proteomes" id="UP000034680">
    <property type="component" value="Unassembled WGS sequence"/>
</dbReference>
<dbReference type="AlphaFoldDB" id="A0A0G2I749"/>
<reference evidence="4 5" key="1">
    <citation type="submission" date="2015-05" db="EMBL/GenBank/DDBJ databases">
        <title>Distinctive expansion of gene families associated with plant cell wall degradation and secondary metabolism in the genomes of grapevine trunk pathogens.</title>
        <authorList>
            <person name="Lawrence D.P."/>
            <person name="Travadon R."/>
            <person name="Rolshausen P.E."/>
            <person name="Baumgartner K."/>
        </authorList>
    </citation>
    <scope>NUCLEOTIDE SEQUENCE [LARGE SCALE GENOMIC DNA]</scope>
    <source>
        <strain evidence="4">DA912</strain>
    </source>
</reference>
<evidence type="ECO:0000256" key="1">
    <source>
        <dbReference type="ARBA" id="ARBA00022737"/>
    </source>
</evidence>
<dbReference type="EMBL" id="LCUC01000147">
    <property type="protein sequence ID" value="KKY35665.1"/>
    <property type="molecule type" value="Genomic_DNA"/>
</dbReference>
<keyword evidence="1" id="KW-0677">Repeat</keyword>
<evidence type="ECO:0000256" key="3">
    <source>
        <dbReference type="PROSITE-ProRule" id="PRU00023"/>
    </source>
</evidence>
<name>A0A0G2I749_9PEZI</name>
<sequence>MGSLYSNAGGIQVLLDDARDTDDLGMVQQLDSDGRIRLHCAAWGVDESDEPNSVEADQVVPHATTTIELLMAAVPSTVSARDERGDTPLHFSVRRHGRHGGRHVAIPRLLCEHGADACIVGRNGETQLHGLGFRYRGCEPVDAGLVNLLLECGASVGDADADSSTPLHFAAKHLAHMEAARDLLTSGADVSATNRQGTTPVHEAAAGSYFGPLGARQPLRYTTLEDRVRAQDEMTVVLLHSTSETQANAEQKTPRQICQERNAWMEGQEDARSNRRLYMHYGL</sequence>
<organism evidence="4 5">
    <name type="scientific">Diaporthe ampelina</name>
    <dbReference type="NCBI Taxonomy" id="1214573"/>
    <lineage>
        <taxon>Eukaryota</taxon>
        <taxon>Fungi</taxon>
        <taxon>Dikarya</taxon>
        <taxon>Ascomycota</taxon>
        <taxon>Pezizomycotina</taxon>
        <taxon>Sordariomycetes</taxon>
        <taxon>Sordariomycetidae</taxon>
        <taxon>Diaporthales</taxon>
        <taxon>Diaporthaceae</taxon>
        <taxon>Diaporthe</taxon>
    </lineage>
</organism>
<dbReference type="InterPro" id="IPR036770">
    <property type="entry name" value="Ankyrin_rpt-contain_sf"/>
</dbReference>
<evidence type="ECO:0000313" key="4">
    <source>
        <dbReference type="EMBL" id="KKY35665.1"/>
    </source>
</evidence>
<keyword evidence="5" id="KW-1185">Reference proteome</keyword>
<reference evidence="4 5" key="2">
    <citation type="submission" date="2015-05" db="EMBL/GenBank/DDBJ databases">
        <authorList>
            <person name="Morales-Cruz A."/>
            <person name="Amrine K.C."/>
            <person name="Cantu D."/>
        </authorList>
    </citation>
    <scope>NUCLEOTIDE SEQUENCE [LARGE SCALE GENOMIC DNA]</scope>
    <source>
        <strain evidence="4">DA912</strain>
    </source>
</reference>
<dbReference type="InterPro" id="IPR002110">
    <property type="entry name" value="Ankyrin_rpt"/>
</dbReference>
<dbReference type="PANTHER" id="PTHR24189">
    <property type="entry name" value="MYOTROPHIN"/>
    <property type="match status" value="1"/>
</dbReference>
<gene>
    <name evidence="4" type="ORF">UCDDA912_g04272</name>
</gene>
<dbReference type="OrthoDB" id="426293at2759"/>
<keyword evidence="2 3" id="KW-0040">ANK repeat</keyword>
<dbReference type="Pfam" id="PF12796">
    <property type="entry name" value="Ank_2"/>
    <property type="match status" value="1"/>
</dbReference>
<dbReference type="Gene3D" id="1.25.40.20">
    <property type="entry name" value="Ankyrin repeat-containing domain"/>
    <property type="match status" value="2"/>
</dbReference>
<feature type="repeat" description="ANK" evidence="3">
    <location>
        <begin position="162"/>
        <end position="195"/>
    </location>
</feature>
<evidence type="ECO:0000313" key="5">
    <source>
        <dbReference type="Proteomes" id="UP000034680"/>
    </source>
</evidence>
<evidence type="ECO:0000256" key="2">
    <source>
        <dbReference type="ARBA" id="ARBA00023043"/>
    </source>
</evidence>
<dbReference type="SUPFAM" id="SSF48403">
    <property type="entry name" value="Ankyrin repeat"/>
    <property type="match status" value="1"/>
</dbReference>